<protein>
    <submittedName>
        <fullName evidence="5">Autophagy protein 16 (ATG16)</fullName>
    </submittedName>
</protein>
<dbReference type="PANTHER" id="PTHR19878">
    <property type="entry name" value="AUTOPHAGY PROTEIN 16-LIKE"/>
    <property type="match status" value="1"/>
</dbReference>
<dbReference type="EMBL" id="CP097510">
    <property type="protein sequence ID" value="URE41542.1"/>
    <property type="molecule type" value="Genomic_DNA"/>
</dbReference>
<accession>A0A9E7L2F9</accession>
<evidence type="ECO:0000256" key="2">
    <source>
        <dbReference type="ARBA" id="ARBA00022737"/>
    </source>
</evidence>
<dbReference type="InterPro" id="IPR036322">
    <property type="entry name" value="WD40_repeat_dom_sf"/>
</dbReference>
<dbReference type="Pfam" id="PF00400">
    <property type="entry name" value="WD40"/>
    <property type="match status" value="1"/>
</dbReference>
<keyword evidence="2" id="KW-0677">Repeat</keyword>
<evidence type="ECO:0000313" key="5">
    <source>
        <dbReference type="EMBL" id="URE41542.1"/>
    </source>
</evidence>
<evidence type="ECO:0000256" key="1">
    <source>
        <dbReference type="ARBA" id="ARBA00022574"/>
    </source>
</evidence>
<dbReference type="SMART" id="SM00320">
    <property type="entry name" value="WD40"/>
    <property type="match status" value="1"/>
</dbReference>
<keyword evidence="4" id="KW-0175">Coiled coil</keyword>
<name>A0A9E7L2F9_9LILI</name>
<reference evidence="5" key="1">
    <citation type="submission" date="2022-05" db="EMBL/GenBank/DDBJ databases">
        <title>The Musa troglodytarum L. genome provides insights into the mechanism of non-climacteric behaviour and enrichment of carotenoids.</title>
        <authorList>
            <person name="Wang J."/>
        </authorList>
    </citation>
    <scope>NUCLEOTIDE SEQUENCE</scope>
    <source>
        <tissue evidence="5">Leaf</tissue>
    </source>
</reference>
<dbReference type="GO" id="GO:0000045">
    <property type="term" value="P:autophagosome assembly"/>
    <property type="evidence" value="ECO:0007669"/>
    <property type="project" value="InterPro"/>
</dbReference>
<dbReference type="InterPro" id="IPR015943">
    <property type="entry name" value="WD40/YVTN_repeat-like_dom_sf"/>
</dbReference>
<keyword evidence="1 3" id="KW-0853">WD repeat</keyword>
<feature type="coiled-coil region" evidence="4">
    <location>
        <begin position="118"/>
        <end position="173"/>
    </location>
</feature>
<evidence type="ECO:0000313" key="6">
    <source>
        <dbReference type="Proteomes" id="UP001055439"/>
    </source>
</evidence>
<organism evidence="5 6">
    <name type="scientific">Musa troglodytarum</name>
    <name type="common">fe'i banana</name>
    <dbReference type="NCBI Taxonomy" id="320322"/>
    <lineage>
        <taxon>Eukaryota</taxon>
        <taxon>Viridiplantae</taxon>
        <taxon>Streptophyta</taxon>
        <taxon>Embryophyta</taxon>
        <taxon>Tracheophyta</taxon>
        <taxon>Spermatophyta</taxon>
        <taxon>Magnoliopsida</taxon>
        <taxon>Liliopsida</taxon>
        <taxon>Zingiberales</taxon>
        <taxon>Musaceae</taxon>
        <taxon>Musa</taxon>
    </lineage>
</organism>
<dbReference type="InterPro" id="IPR045160">
    <property type="entry name" value="ATG16"/>
</dbReference>
<dbReference type="SUPFAM" id="SSF50978">
    <property type="entry name" value="WD40 repeat-like"/>
    <property type="match status" value="1"/>
</dbReference>
<dbReference type="PROSITE" id="PS50294">
    <property type="entry name" value="WD_REPEATS_REGION"/>
    <property type="match status" value="1"/>
</dbReference>
<dbReference type="PANTHER" id="PTHR19878:SF8">
    <property type="entry name" value="AUTOPHAGY-RELATED 16, ISOFORM F"/>
    <property type="match status" value="1"/>
</dbReference>
<dbReference type="InterPro" id="IPR001680">
    <property type="entry name" value="WD40_rpt"/>
</dbReference>
<sequence length="325" mass="36520">MEKSRRSLDCFEKSRKNIDQLDRGRKIKPVVIKKQLCLHFLPINRRFGRRTGRGTSIDSMPPDPLICSSSEEIGTAAIKRAIRALRKRHLLEEGAHAPAINALSRPLVAQGLEWKEKAENLELELQQCYKAHTRLSEQLVVEIAECRKSKALVQEKEESINNLQNDISLARLMQCEDMMQQLKVSSIEQLRQQVDGIVRQREAGYVDHAESTVPSSCKHTIHAHEGGCGSILFQHNSDKLISGGQDRTVKIWDTKSGTLSSTLHGCLGGYLILLSRMTTDLSLLLAVQTTYMYGRLALVGYDIHSLATLTKYVLLMQAKFPAAIY</sequence>
<keyword evidence="6" id="KW-1185">Reference proteome</keyword>
<dbReference type="Proteomes" id="UP001055439">
    <property type="component" value="Chromosome 8"/>
</dbReference>
<evidence type="ECO:0000256" key="3">
    <source>
        <dbReference type="PROSITE-ProRule" id="PRU00221"/>
    </source>
</evidence>
<proteinExistence type="predicted"/>
<dbReference type="OrthoDB" id="538223at2759"/>
<dbReference type="Gene3D" id="2.130.10.10">
    <property type="entry name" value="YVTN repeat-like/Quinoprotein amine dehydrogenase"/>
    <property type="match status" value="1"/>
</dbReference>
<evidence type="ECO:0000256" key="4">
    <source>
        <dbReference type="SAM" id="Coils"/>
    </source>
</evidence>
<dbReference type="PROSITE" id="PS00678">
    <property type="entry name" value="WD_REPEATS_1"/>
    <property type="match status" value="1"/>
</dbReference>
<dbReference type="AlphaFoldDB" id="A0A9E7L2F9"/>
<gene>
    <name evidence="5" type="ORF">MUK42_16409</name>
</gene>
<dbReference type="PROSITE" id="PS50082">
    <property type="entry name" value="WD_REPEATS_2"/>
    <property type="match status" value="1"/>
</dbReference>
<dbReference type="InterPro" id="IPR019775">
    <property type="entry name" value="WD40_repeat_CS"/>
</dbReference>
<feature type="repeat" description="WD" evidence="3">
    <location>
        <begin position="221"/>
        <end position="262"/>
    </location>
</feature>